<feature type="compositionally biased region" description="Polar residues" evidence="1">
    <location>
        <begin position="681"/>
        <end position="695"/>
    </location>
</feature>
<gene>
    <name evidence="2" type="ORF">ABEB36_000979</name>
</gene>
<feature type="region of interest" description="Disordered" evidence="1">
    <location>
        <begin position="1"/>
        <end position="24"/>
    </location>
</feature>
<feature type="compositionally biased region" description="Basic and acidic residues" evidence="1">
    <location>
        <begin position="578"/>
        <end position="588"/>
    </location>
</feature>
<feature type="region of interest" description="Disordered" evidence="1">
    <location>
        <begin position="673"/>
        <end position="735"/>
    </location>
</feature>
<feature type="region of interest" description="Disordered" evidence="1">
    <location>
        <begin position="38"/>
        <end position="98"/>
    </location>
</feature>
<evidence type="ECO:0000313" key="3">
    <source>
        <dbReference type="Proteomes" id="UP001566132"/>
    </source>
</evidence>
<proteinExistence type="predicted"/>
<sequence>MESQREEALPAPEESPRPTAFTIDFGDDKKVDLARHKSLTEKFQQRHRRGKSLSKLETPIQLQSSRKKPVSGCFPRKSSFQAEDDKPERCKSANPALPKRSDLHLPLENKCSDRMAQSFPNDCSLFGNSPMCELQNLSSPDLDLISPFSPNVDDITRNVSSIDLSSEGVSRVEQELDGKSSDTVSECGTYTLDVDNYSEEQKARMSIDNEFKIEKLSVQEKTVEYLNSLAGNRYLSDEVPNGLPPVPPLKPHQLPLLKSNELLTKKPLSPIISPTESKKSDEGTVISVTSSGVFRNKSDDEKKLQKKLSLTKSEVHVEAYIDGKIYSEQALSSNPAKSSGTKKSKLTANIVNVQSIEVNPSSECGAVVSASFSFGKAGNVATVTTGLPPTSSPTKIPSPIHTLSRPRSRNSLHSALLDDFDTDSILKPTRNFINTLQHKLSLDSSDAESDFETRFALNNTAHLLKQRPHQHIRHNSLDDRINNKLEHFQNKNLQPIDQTFTNNVFNQCKKINNSPSNSPIRRSSSFTNKNQINNVVKASMRKESNLCISPMLTKHDNIQRSSSTACIKPSYNYKSSEHKKIDRNRFGDTETSSEEDLEANHQKKKDLGNLSNTRCNRTFSLRRARVDNEIKCPNTPDMRRKNLQVGLKQERAISMDRKPMKTNEVQSRYLSNVTKRPVSATKPTTQKPASAQFARTDTGRFSMRASKTAPPVKGMAKKPEAKQNGGARSNSSLSCREVEFQNWKRRKSYDPMKAAAEGKKKEMEKRMMSKSGGTNASPDSSPSHSGSVHRSQSFHGTAALEQLISSDEDDLTFSADEGFSPPTPSPCELSPTKANLRHSFWDRIRN</sequence>
<dbReference type="AlphaFoldDB" id="A0ABD1FGC7"/>
<comment type="caution">
    <text evidence="2">The sequence shown here is derived from an EMBL/GenBank/DDBJ whole genome shotgun (WGS) entry which is preliminary data.</text>
</comment>
<feature type="compositionally biased region" description="Low complexity" evidence="1">
    <location>
        <begin position="769"/>
        <end position="793"/>
    </location>
</feature>
<feature type="compositionally biased region" description="Basic and acidic residues" evidence="1">
    <location>
        <begin position="756"/>
        <end position="767"/>
    </location>
</feature>
<keyword evidence="3" id="KW-1185">Reference proteome</keyword>
<feature type="compositionally biased region" description="Low complexity" evidence="1">
    <location>
        <begin position="388"/>
        <end position="400"/>
    </location>
</feature>
<dbReference type="Proteomes" id="UP001566132">
    <property type="component" value="Unassembled WGS sequence"/>
</dbReference>
<accession>A0ABD1FGC7</accession>
<evidence type="ECO:0000313" key="2">
    <source>
        <dbReference type="EMBL" id="KAL1517181.1"/>
    </source>
</evidence>
<feature type="compositionally biased region" description="Basic and acidic residues" evidence="1">
    <location>
        <begin position="598"/>
        <end position="607"/>
    </location>
</feature>
<protein>
    <submittedName>
        <fullName evidence="2">Uncharacterized protein</fullName>
    </submittedName>
</protein>
<feature type="region of interest" description="Disordered" evidence="1">
    <location>
        <begin position="385"/>
        <end position="407"/>
    </location>
</feature>
<dbReference type="EMBL" id="JBDJPC010000001">
    <property type="protein sequence ID" value="KAL1517181.1"/>
    <property type="molecule type" value="Genomic_DNA"/>
</dbReference>
<feature type="region of interest" description="Disordered" evidence="1">
    <location>
        <begin position="578"/>
        <end position="611"/>
    </location>
</feature>
<reference evidence="2 3" key="1">
    <citation type="submission" date="2024-05" db="EMBL/GenBank/DDBJ databases">
        <title>Genetic variation in Jamaican populations of the coffee berry borer (Hypothenemus hampei).</title>
        <authorList>
            <person name="Errbii M."/>
            <person name="Myrie A."/>
        </authorList>
    </citation>
    <scope>NUCLEOTIDE SEQUENCE [LARGE SCALE GENOMIC DNA]</scope>
    <source>
        <strain evidence="2">JA-Hopewell-2020-01-JO</strain>
        <tissue evidence="2">Whole body</tissue>
    </source>
</reference>
<feature type="region of interest" description="Disordered" evidence="1">
    <location>
        <begin position="749"/>
        <end position="846"/>
    </location>
</feature>
<organism evidence="2 3">
    <name type="scientific">Hypothenemus hampei</name>
    <name type="common">Coffee berry borer</name>
    <dbReference type="NCBI Taxonomy" id="57062"/>
    <lineage>
        <taxon>Eukaryota</taxon>
        <taxon>Metazoa</taxon>
        <taxon>Ecdysozoa</taxon>
        <taxon>Arthropoda</taxon>
        <taxon>Hexapoda</taxon>
        <taxon>Insecta</taxon>
        <taxon>Pterygota</taxon>
        <taxon>Neoptera</taxon>
        <taxon>Endopterygota</taxon>
        <taxon>Coleoptera</taxon>
        <taxon>Polyphaga</taxon>
        <taxon>Cucujiformia</taxon>
        <taxon>Curculionidae</taxon>
        <taxon>Scolytinae</taxon>
        <taxon>Hypothenemus</taxon>
    </lineage>
</organism>
<evidence type="ECO:0000256" key="1">
    <source>
        <dbReference type="SAM" id="MobiDB-lite"/>
    </source>
</evidence>
<name>A0ABD1FGC7_HYPHA</name>